<protein>
    <submittedName>
        <fullName evidence="1">Uncharacterized protein</fullName>
    </submittedName>
</protein>
<sequence length="122" mass="14163">MTNGSIEIDIVMDRDETNNHKYITEKLLETKLNIFYQISMNSDKNFTDLVKSQIPEIKDYNNADKYLEKFNSSLTEIFKNDTSVDKINTTDIQVVDSVTPDKPTKSIEKPKRKFKLNIKPKA</sequence>
<evidence type="ECO:0000313" key="1">
    <source>
        <dbReference type="EMBL" id="QHU03265.1"/>
    </source>
</evidence>
<name>A0A6C0JBS6_9ZZZZ</name>
<accession>A0A6C0JBS6</accession>
<reference evidence="1" key="1">
    <citation type="journal article" date="2020" name="Nature">
        <title>Giant virus diversity and host interactions through global metagenomics.</title>
        <authorList>
            <person name="Schulz F."/>
            <person name="Roux S."/>
            <person name="Paez-Espino D."/>
            <person name="Jungbluth S."/>
            <person name="Walsh D.A."/>
            <person name="Denef V.J."/>
            <person name="McMahon K.D."/>
            <person name="Konstantinidis K.T."/>
            <person name="Eloe-Fadrosh E.A."/>
            <person name="Kyrpides N.C."/>
            <person name="Woyke T."/>
        </authorList>
    </citation>
    <scope>NUCLEOTIDE SEQUENCE</scope>
    <source>
        <strain evidence="1">GVMAG-M-3300026093-6</strain>
    </source>
</reference>
<proteinExistence type="predicted"/>
<dbReference type="EMBL" id="MN740373">
    <property type="protein sequence ID" value="QHU03265.1"/>
    <property type="molecule type" value="Genomic_DNA"/>
</dbReference>
<dbReference type="AlphaFoldDB" id="A0A6C0JBS6"/>
<organism evidence="1">
    <name type="scientific">viral metagenome</name>
    <dbReference type="NCBI Taxonomy" id="1070528"/>
    <lineage>
        <taxon>unclassified sequences</taxon>
        <taxon>metagenomes</taxon>
        <taxon>organismal metagenomes</taxon>
    </lineage>
</organism>